<gene>
    <name evidence="2" type="ORF">COLO4_14238</name>
</gene>
<proteinExistence type="predicted"/>
<organism evidence="2 3">
    <name type="scientific">Corchorus olitorius</name>
    <dbReference type="NCBI Taxonomy" id="93759"/>
    <lineage>
        <taxon>Eukaryota</taxon>
        <taxon>Viridiplantae</taxon>
        <taxon>Streptophyta</taxon>
        <taxon>Embryophyta</taxon>
        <taxon>Tracheophyta</taxon>
        <taxon>Spermatophyta</taxon>
        <taxon>Magnoliopsida</taxon>
        <taxon>eudicotyledons</taxon>
        <taxon>Gunneridae</taxon>
        <taxon>Pentapetalae</taxon>
        <taxon>rosids</taxon>
        <taxon>malvids</taxon>
        <taxon>Malvales</taxon>
        <taxon>Malvaceae</taxon>
        <taxon>Grewioideae</taxon>
        <taxon>Apeibeae</taxon>
        <taxon>Corchorus</taxon>
    </lineage>
</organism>
<dbReference type="Proteomes" id="UP000187203">
    <property type="component" value="Unassembled WGS sequence"/>
</dbReference>
<evidence type="ECO:0000313" key="3">
    <source>
        <dbReference type="Proteomes" id="UP000187203"/>
    </source>
</evidence>
<keyword evidence="3" id="KW-1185">Reference proteome</keyword>
<comment type="caution">
    <text evidence="2">The sequence shown here is derived from an EMBL/GenBank/DDBJ whole genome shotgun (WGS) entry which is preliminary data.</text>
</comment>
<reference evidence="3" key="1">
    <citation type="submission" date="2013-09" db="EMBL/GenBank/DDBJ databases">
        <title>Corchorus olitorius genome sequencing.</title>
        <authorList>
            <person name="Alam M."/>
            <person name="Haque M.S."/>
            <person name="Islam M.S."/>
            <person name="Emdad E.M."/>
            <person name="Islam M.M."/>
            <person name="Ahmed B."/>
            <person name="Halim A."/>
            <person name="Hossen Q.M.M."/>
            <person name="Hossain M.Z."/>
            <person name="Ahmed R."/>
            <person name="Khan M.M."/>
            <person name="Islam R."/>
            <person name="Rashid M.M."/>
            <person name="Khan S.A."/>
            <person name="Rahman M.S."/>
            <person name="Alam M."/>
            <person name="Yahiya A.S."/>
            <person name="Khan M.S."/>
            <person name="Azam M.S."/>
            <person name="Haque T."/>
            <person name="Lashkar M.Z.H."/>
            <person name="Akhand A.I."/>
            <person name="Morshed G."/>
            <person name="Roy S."/>
            <person name="Uddin K.S."/>
            <person name="Rabeya T."/>
            <person name="Hossain A.S."/>
            <person name="Chowdhury A."/>
            <person name="Snigdha A.R."/>
            <person name="Mortoza M.S."/>
            <person name="Matin S.A."/>
            <person name="Hoque S.M.E."/>
            <person name="Islam M.K."/>
            <person name="Roy D.K."/>
            <person name="Haider R."/>
            <person name="Moosa M.M."/>
            <person name="Elias S.M."/>
            <person name="Hasan A.M."/>
            <person name="Jahan S."/>
            <person name="Shafiuddin M."/>
            <person name="Mahmood N."/>
            <person name="Shommy N.S."/>
        </authorList>
    </citation>
    <scope>NUCLEOTIDE SEQUENCE [LARGE SCALE GENOMIC DNA]</scope>
    <source>
        <strain evidence="3">cv. O-4</strain>
    </source>
</reference>
<evidence type="ECO:0000256" key="1">
    <source>
        <dbReference type="SAM" id="MobiDB-lite"/>
    </source>
</evidence>
<name>A0A1R3JSX7_9ROSI</name>
<dbReference type="OrthoDB" id="10324119at2759"/>
<sequence>MASSLAKNLFAVLEAEEDDELVNPLVIKKGATTSFPVSKKKKQLQKQQAEKEQISKKPLIPQGLRAKAKPLILPDHVMAQQKVLRRPKSKPIATANGQVQAADQQKINIEAEKPKSPQNLTLKEYEEGLVGNYKKGFDAQRKPLNQDRTLKIVKGFESMKLVGKKRDDSFSVKKEENSGKKFNKSVDGKKDNKLININEFLKLVNDNVKPSANYSHIKSIFGAQEVGNEKAAPRIDFGDFDQFPVLHPGARKA</sequence>
<protein>
    <submittedName>
        <fullName evidence="2">Uncharacterized protein</fullName>
    </submittedName>
</protein>
<feature type="region of interest" description="Disordered" evidence="1">
    <location>
        <begin position="36"/>
        <end position="60"/>
    </location>
</feature>
<dbReference type="AlphaFoldDB" id="A0A1R3JSX7"/>
<accession>A0A1R3JSX7</accession>
<evidence type="ECO:0000313" key="2">
    <source>
        <dbReference type="EMBL" id="OMO97955.1"/>
    </source>
</evidence>
<dbReference type="EMBL" id="AWUE01015400">
    <property type="protein sequence ID" value="OMO97955.1"/>
    <property type="molecule type" value="Genomic_DNA"/>
</dbReference>